<dbReference type="Proteomes" id="UP001153404">
    <property type="component" value="Unassembled WGS sequence"/>
</dbReference>
<dbReference type="RefSeq" id="WP_277531108.1">
    <property type="nucleotide sequence ID" value="NZ_JAPDIA010000003.1"/>
</dbReference>
<comment type="caution">
    <text evidence="1">The sequence shown here is derived from an EMBL/GenBank/DDBJ whole genome shotgun (WGS) entry which is preliminary data.</text>
</comment>
<dbReference type="SUPFAM" id="SSF49265">
    <property type="entry name" value="Fibronectin type III"/>
    <property type="match status" value="1"/>
</dbReference>
<dbReference type="EMBL" id="JAPDIA010000003">
    <property type="protein sequence ID" value="MDG0809666.1"/>
    <property type="molecule type" value="Genomic_DNA"/>
</dbReference>
<gene>
    <name evidence="1" type="ORF">OMP40_10150</name>
</gene>
<name>A0A9X4QS26_9BACL</name>
<evidence type="ECO:0000313" key="2">
    <source>
        <dbReference type="Proteomes" id="UP001153404"/>
    </source>
</evidence>
<dbReference type="InterPro" id="IPR036116">
    <property type="entry name" value="FN3_sf"/>
</dbReference>
<evidence type="ECO:0000313" key="1">
    <source>
        <dbReference type="EMBL" id="MDG0809666.1"/>
    </source>
</evidence>
<accession>A0A9X4QS26</accession>
<keyword evidence="2" id="KW-1185">Reference proteome</keyword>
<dbReference type="AlphaFoldDB" id="A0A9X4QS26"/>
<organism evidence="1 2">
    <name type="scientific">Cohnella rhizosphaerae</name>
    <dbReference type="NCBI Taxonomy" id="1457232"/>
    <lineage>
        <taxon>Bacteria</taxon>
        <taxon>Bacillati</taxon>
        <taxon>Bacillota</taxon>
        <taxon>Bacilli</taxon>
        <taxon>Bacillales</taxon>
        <taxon>Paenibacillaceae</taxon>
        <taxon>Cohnella</taxon>
    </lineage>
</organism>
<dbReference type="Gene3D" id="2.60.40.10">
    <property type="entry name" value="Immunoglobulins"/>
    <property type="match status" value="1"/>
</dbReference>
<protein>
    <recommendedName>
        <fullName evidence="3">Fibronectin type III domain-containing protein</fullName>
    </recommendedName>
</protein>
<reference evidence="1" key="1">
    <citation type="submission" date="2022-10" db="EMBL/GenBank/DDBJ databases">
        <title>Comparative genomic analysis of Cohnella hashimotonis sp. nov., isolated from the International Space Station.</title>
        <authorList>
            <person name="Simpson A."/>
            <person name="Venkateswaran K."/>
        </authorList>
    </citation>
    <scope>NUCLEOTIDE SEQUENCE</scope>
    <source>
        <strain evidence="1">DSM 28161</strain>
    </source>
</reference>
<sequence>MYRASFEPTAPGVYRYYAVFSSDNEETWVSSEENSVTVYQSNADTEPPAAPALGGLLEESGRASLSWTADDESIAGFDIYRQSVTDAVYRKIATVAKEARAYTDFTVNNDTTYTYKVAAFDQAYNRAFSEPQTVTPRLVMIDVTLRLHLPDYTPTTDDITIAGGLQWLERVVDQADGAERRDHTRGRGILVQDDGGQVDSV</sequence>
<proteinExistence type="predicted"/>
<evidence type="ECO:0008006" key="3">
    <source>
        <dbReference type="Google" id="ProtNLM"/>
    </source>
</evidence>
<dbReference type="InterPro" id="IPR013783">
    <property type="entry name" value="Ig-like_fold"/>
</dbReference>